<proteinExistence type="predicted"/>
<protein>
    <recommendedName>
        <fullName evidence="4">Peptidase A2 domain-containing protein</fullName>
    </recommendedName>
</protein>
<sequence>MPETGPLTRSMAKQFEKLFAMMAEMKAGQEEMKVVQAGLEQKMEAGQAGLVQKMEAGQEEMRSGQERMEKRQEEMKGLIDEVKDEVQRKIDELEEKVQMKVEDVKSEVKGKIEEVEHKVQGKIVFKTQFDVVSSTNGWTDFVKASQLVASLRGSAAEVLQGIPAVKLTDLTTIEKALESRFGDSHLTQFYRTELKTRRQKPVESLQELAADVERLMSLAYAECPLDVRESLAAQYFVDAIRDEDTQHSTRLMDAKDLKSSLAYSMKYEAARTISKTSRHVRSMGTEDHTSRERDDKFEFFFNRLEKLLNSSVSGRKNTPQRNPNVLLEVQQEGARAEGVPGDYFEPGKLTNGCLAGRRLPSLNRAPEEGLRVSSLSGKKNGLYLEGSICGIQCLMLMDTGANVTLLRTDLAQKLKEQLIYTAPNISLKTATGEKTEIRGKLDASIECGSRKFHHRIYVADITDPCILGLDFLQKFNFTVDLEKNEIRTGGEEIPLFSASLQHSKPCSVLAKKRTIIPARS</sequence>
<evidence type="ECO:0008006" key="4">
    <source>
        <dbReference type="Google" id="ProtNLM"/>
    </source>
</evidence>
<dbReference type="PANTHER" id="PTHR45823">
    <property type="entry name" value="T-SNARE COILED-COIL HOMOLOGY DOMAIN-CONTAINING PROTEIN"/>
    <property type="match status" value="1"/>
</dbReference>
<feature type="non-terminal residue" evidence="2">
    <location>
        <position position="520"/>
    </location>
</feature>
<evidence type="ECO:0000313" key="3">
    <source>
        <dbReference type="Proteomes" id="UP000499080"/>
    </source>
</evidence>
<dbReference type="Proteomes" id="UP000499080">
    <property type="component" value="Unassembled WGS sequence"/>
</dbReference>
<dbReference type="SUPFAM" id="SSF50630">
    <property type="entry name" value="Acid proteases"/>
    <property type="match status" value="1"/>
</dbReference>
<dbReference type="InterPro" id="IPR021109">
    <property type="entry name" value="Peptidase_aspartic_dom_sf"/>
</dbReference>
<dbReference type="CDD" id="cd00303">
    <property type="entry name" value="retropepsin_like"/>
    <property type="match status" value="1"/>
</dbReference>
<gene>
    <name evidence="2" type="ORF">AVEN_169715_1</name>
</gene>
<keyword evidence="1" id="KW-0175">Coiled coil</keyword>
<dbReference type="EMBL" id="BGPR01047787">
    <property type="protein sequence ID" value="GBO24814.1"/>
    <property type="molecule type" value="Genomic_DNA"/>
</dbReference>
<organism evidence="2 3">
    <name type="scientific">Araneus ventricosus</name>
    <name type="common">Orbweaver spider</name>
    <name type="synonym">Epeira ventricosa</name>
    <dbReference type="NCBI Taxonomy" id="182803"/>
    <lineage>
        <taxon>Eukaryota</taxon>
        <taxon>Metazoa</taxon>
        <taxon>Ecdysozoa</taxon>
        <taxon>Arthropoda</taxon>
        <taxon>Chelicerata</taxon>
        <taxon>Arachnida</taxon>
        <taxon>Araneae</taxon>
        <taxon>Araneomorphae</taxon>
        <taxon>Entelegynae</taxon>
        <taxon>Araneoidea</taxon>
        <taxon>Araneidae</taxon>
        <taxon>Araneus</taxon>
    </lineage>
</organism>
<name>A0A4Y2VKJ2_ARAVE</name>
<reference evidence="2 3" key="1">
    <citation type="journal article" date="2019" name="Sci. Rep.">
        <title>Orb-weaving spider Araneus ventricosus genome elucidates the spidroin gene catalogue.</title>
        <authorList>
            <person name="Kono N."/>
            <person name="Nakamura H."/>
            <person name="Ohtoshi R."/>
            <person name="Moran D.A.P."/>
            <person name="Shinohara A."/>
            <person name="Yoshida Y."/>
            <person name="Fujiwara M."/>
            <person name="Mori M."/>
            <person name="Tomita M."/>
            <person name="Arakawa K."/>
        </authorList>
    </citation>
    <scope>NUCLEOTIDE SEQUENCE [LARGE SCALE GENOMIC DNA]</scope>
</reference>
<dbReference type="PANTHER" id="PTHR45823:SF1">
    <property type="entry name" value="T-SNARE COILED-COIL HOMOLOGY DOMAIN-CONTAINING PROTEIN"/>
    <property type="match status" value="1"/>
</dbReference>
<feature type="coiled-coil region" evidence="1">
    <location>
        <begin position="54"/>
        <end position="103"/>
    </location>
</feature>
<evidence type="ECO:0000256" key="1">
    <source>
        <dbReference type="SAM" id="Coils"/>
    </source>
</evidence>
<keyword evidence="3" id="KW-1185">Reference proteome</keyword>
<accession>A0A4Y2VKJ2</accession>
<comment type="caution">
    <text evidence="2">The sequence shown here is derived from an EMBL/GenBank/DDBJ whole genome shotgun (WGS) entry which is preliminary data.</text>
</comment>
<evidence type="ECO:0000313" key="2">
    <source>
        <dbReference type="EMBL" id="GBO24814.1"/>
    </source>
</evidence>
<dbReference type="Pfam" id="PF13975">
    <property type="entry name" value="gag-asp_proteas"/>
    <property type="match status" value="1"/>
</dbReference>
<dbReference type="AlphaFoldDB" id="A0A4Y2VKJ2"/>
<dbReference type="Gene3D" id="2.40.70.10">
    <property type="entry name" value="Acid Proteases"/>
    <property type="match status" value="1"/>
</dbReference>